<gene>
    <name evidence="1" type="ORF">CK203_019955</name>
</gene>
<reference evidence="1 2" key="1">
    <citation type="journal article" date="2018" name="PLoS Genet.">
        <title>Population sequencing reveals clonal diversity and ancestral inbreeding in the grapevine cultivar Chardonnay.</title>
        <authorList>
            <person name="Roach M.J."/>
            <person name="Johnson D.L."/>
            <person name="Bohlmann J."/>
            <person name="van Vuuren H.J."/>
            <person name="Jones S.J."/>
            <person name="Pretorius I.S."/>
            <person name="Schmidt S.A."/>
            <person name="Borneman A.R."/>
        </authorList>
    </citation>
    <scope>NUCLEOTIDE SEQUENCE [LARGE SCALE GENOMIC DNA]</scope>
    <source>
        <strain evidence="2">cv. Chardonnay</strain>
        <tissue evidence="1">Leaf</tissue>
    </source>
</reference>
<comment type="caution">
    <text evidence="1">The sequence shown here is derived from an EMBL/GenBank/DDBJ whole genome shotgun (WGS) entry which is preliminary data.</text>
</comment>
<evidence type="ECO:0000313" key="1">
    <source>
        <dbReference type="EMBL" id="RVX03390.1"/>
    </source>
</evidence>
<evidence type="ECO:0000313" key="2">
    <source>
        <dbReference type="Proteomes" id="UP000288805"/>
    </source>
</evidence>
<dbReference type="EMBL" id="QGNW01000066">
    <property type="protein sequence ID" value="RVX03390.1"/>
    <property type="molecule type" value="Genomic_DNA"/>
</dbReference>
<dbReference type="Proteomes" id="UP000288805">
    <property type="component" value="Unassembled WGS sequence"/>
</dbReference>
<protein>
    <submittedName>
        <fullName evidence="1">Uncharacterized protein</fullName>
    </submittedName>
</protein>
<sequence>MVEEEGQEERDSEMGRLGFGAESVEAWNSSCLAHLVHSLGVGRFLEWGALNSQVMVGGVLVFWDNRVLKLTGMEIRDFSISNRFKNIENGFCWVLMGWYGHYYWEAHRSFLEGVGDYRGFVSGSLVLRRRF</sequence>
<dbReference type="AlphaFoldDB" id="A0A438J345"/>
<name>A0A438J345_VITVI</name>
<accession>A0A438J345</accession>
<organism evidence="1 2">
    <name type="scientific">Vitis vinifera</name>
    <name type="common">Grape</name>
    <dbReference type="NCBI Taxonomy" id="29760"/>
    <lineage>
        <taxon>Eukaryota</taxon>
        <taxon>Viridiplantae</taxon>
        <taxon>Streptophyta</taxon>
        <taxon>Embryophyta</taxon>
        <taxon>Tracheophyta</taxon>
        <taxon>Spermatophyta</taxon>
        <taxon>Magnoliopsida</taxon>
        <taxon>eudicotyledons</taxon>
        <taxon>Gunneridae</taxon>
        <taxon>Pentapetalae</taxon>
        <taxon>rosids</taxon>
        <taxon>Vitales</taxon>
        <taxon>Vitaceae</taxon>
        <taxon>Viteae</taxon>
        <taxon>Vitis</taxon>
    </lineage>
</organism>
<proteinExistence type="predicted"/>